<dbReference type="InterPro" id="IPR017226">
    <property type="entry name" value="BHMT-like"/>
</dbReference>
<evidence type="ECO:0000256" key="1">
    <source>
        <dbReference type="ARBA" id="ARBA00022603"/>
    </source>
</evidence>
<name>A0A8B8ATQ5_CRAVI</name>
<evidence type="ECO:0000256" key="5">
    <source>
        <dbReference type="PROSITE-ProRule" id="PRU00333"/>
    </source>
</evidence>
<comment type="pathway">
    <text evidence="3">Amino-acid biosynthesis; L-methionine biosynthesis via de novo pathway.</text>
</comment>
<dbReference type="GO" id="GO:0009086">
    <property type="term" value="P:methionine biosynthetic process"/>
    <property type="evidence" value="ECO:0007669"/>
    <property type="project" value="InterPro"/>
</dbReference>
<accession>A0A8B8ATQ5</accession>
<reference evidence="8" key="1">
    <citation type="submission" date="2025-08" db="UniProtKB">
        <authorList>
            <consortium name="RefSeq"/>
        </authorList>
    </citation>
    <scope>IDENTIFICATION</scope>
    <source>
        <tissue evidence="8">Whole sample</tissue>
    </source>
</reference>
<dbReference type="AlphaFoldDB" id="A0A8B8ATQ5"/>
<comment type="cofactor">
    <cofactor evidence="4">
        <name>Zn(2+)</name>
        <dbReference type="ChEBI" id="CHEBI:29105"/>
    </cofactor>
    <text evidence="4">Binds 1 zinc ion per subunit.</text>
</comment>
<dbReference type="PANTHER" id="PTHR11103">
    <property type="entry name" value="SLR1189 PROTEIN"/>
    <property type="match status" value="1"/>
</dbReference>
<dbReference type="GO" id="GO:0008168">
    <property type="term" value="F:methyltransferase activity"/>
    <property type="evidence" value="ECO:0007669"/>
    <property type="project" value="UniProtKB-UniRule"/>
</dbReference>
<protein>
    <submittedName>
        <fullName evidence="8">Betaine--homocysteine S-methyltransferase 1-like</fullName>
    </submittedName>
</protein>
<dbReference type="RefSeq" id="XP_022293604.1">
    <property type="nucleotide sequence ID" value="XM_022437896.1"/>
</dbReference>
<dbReference type="Pfam" id="PF02574">
    <property type="entry name" value="S-methyl_trans"/>
    <property type="match status" value="1"/>
</dbReference>
<dbReference type="GeneID" id="111104122"/>
<dbReference type="PANTHER" id="PTHR11103:SF18">
    <property type="entry name" value="SLR1189 PROTEIN"/>
    <property type="match status" value="1"/>
</dbReference>
<feature type="binding site" evidence="4 5">
    <location>
        <position position="211"/>
    </location>
    <ligand>
        <name>Zn(2+)</name>
        <dbReference type="ChEBI" id="CHEBI:29105"/>
    </ligand>
</feature>
<feature type="binding site" evidence="4 5">
    <location>
        <position position="295"/>
    </location>
    <ligand>
        <name>Zn(2+)</name>
        <dbReference type="ChEBI" id="CHEBI:29105"/>
    </ligand>
</feature>
<sequence>MSRKGFLERLKSGDAVLVAEGYMWEFDRRGYLQRGSNAPEVVLEHPDLVKAMHHEFVHAGSDVVLAFTYCAHREKLKSINQEDKVEKLNRQALQIAKEVAEETGTLFAGGICHTRVYDETDPVAVGKCREMFKEMIEWAVEAGVDFITGETFDILGEALLALECIQKYGKGIPAVITFAPYCPDETVDGVPLPEACRRLEEAGAAVVGINCARGPSTMIPLLREIRKACKGPIAALPVPFRCKDDCRTFYSLKDQETGDYLYPRNLESERCNAKDIIEFAKATKEIGVQYVGLCCGNTAGYMRDLAETLGRRPAASRYAMDMSRSSIQGVNAEKVNPLAKKTRLYMFGGTDHISQ</sequence>
<dbReference type="PROSITE" id="PS50970">
    <property type="entry name" value="HCY"/>
    <property type="match status" value="1"/>
</dbReference>
<feature type="domain" description="Hcy-binding" evidence="6">
    <location>
        <begin position="4"/>
        <end position="309"/>
    </location>
</feature>
<evidence type="ECO:0000313" key="8">
    <source>
        <dbReference type="RefSeq" id="XP_022293604.1"/>
    </source>
</evidence>
<dbReference type="PIRSF" id="PIRSF037505">
    <property type="entry name" value="Betaine_HMT"/>
    <property type="match status" value="1"/>
</dbReference>
<keyword evidence="2 5" id="KW-0808">Transferase</keyword>
<keyword evidence="4 5" id="KW-0479">Metal-binding</keyword>
<organism evidence="7 8">
    <name type="scientific">Crassostrea virginica</name>
    <name type="common">Eastern oyster</name>
    <dbReference type="NCBI Taxonomy" id="6565"/>
    <lineage>
        <taxon>Eukaryota</taxon>
        <taxon>Metazoa</taxon>
        <taxon>Spiralia</taxon>
        <taxon>Lophotrochozoa</taxon>
        <taxon>Mollusca</taxon>
        <taxon>Bivalvia</taxon>
        <taxon>Autobranchia</taxon>
        <taxon>Pteriomorphia</taxon>
        <taxon>Ostreida</taxon>
        <taxon>Ostreoidea</taxon>
        <taxon>Ostreidae</taxon>
        <taxon>Crassostrea</taxon>
    </lineage>
</organism>
<dbReference type="Gene3D" id="3.20.20.330">
    <property type="entry name" value="Homocysteine-binding-like domain"/>
    <property type="match status" value="1"/>
</dbReference>
<evidence type="ECO:0000256" key="2">
    <source>
        <dbReference type="ARBA" id="ARBA00022679"/>
    </source>
</evidence>
<keyword evidence="7" id="KW-1185">Reference proteome</keyword>
<dbReference type="OrthoDB" id="261426at2759"/>
<dbReference type="InterPro" id="IPR003726">
    <property type="entry name" value="HCY_dom"/>
</dbReference>
<evidence type="ECO:0000256" key="4">
    <source>
        <dbReference type="PIRSR" id="PIRSR037505-2"/>
    </source>
</evidence>
<dbReference type="KEGG" id="cvn:111104122"/>
<dbReference type="SUPFAM" id="SSF82282">
    <property type="entry name" value="Homocysteine S-methyltransferase"/>
    <property type="match status" value="1"/>
</dbReference>
<feature type="binding site" evidence="4 5">
    <location>
        <position position="294"/>
    </location>
    <ligand>
        <name>Zn(2+)</name>
        <dbReference type="ChEBI" id="CHEBI:29105"/>
    </ligand>
</feature>
<gene>
    <name evidence="8" type="primary">LOC111104122</name>
</gene>
<keyword evidence="1 5" id="KW-0489">Methyltransferase</keyword>
<evidence type="ECO:0000256" key="3">
    <source>
        <dbReference type="ARBA" id="ARBA00034478"/>
    </source>
</evidence>
<dbReference type="InterPro" id="IPR036589">
    <property type="entry name" value="HCY_dom_sf"/>
</dbReference>
<evidence type="ECO:0000259" key="6">
    <source>
        <dbReference type="PROSITE" id="PS50970"/>
    </source>
</evidence>
<dbReference type="GO" id="GO:0032259">
    <property type="term" value="P:methylation"/>
    <property type="evidence" value="ECO:0007669"/>
    <property type="project" value="UniProtKB-KW"/>
</dbReference>
<evidence type="ECO:0000313" key="7">
    <source>
        <dbReference type="Proteomes" id="UP000694844"/>
    </source>
</evidence>
<keyword evidence="4 5" id="KW-0862">Zinc</keyword>
<proteinExistence type="predicted"/>
<dbReference type="GO" id="GO:0008270">
    <property type="term" value="F:zinc ion binding"/>
    <property type="evidence" value="ECO:0007669"/>
    <property type="project" value="InterPro"/>
</dbReference>
<dbReference type="Proteomes" id="UP000694844">
    <property type="component" value="Chromosome 7"/>
</dbReference>
<dbReference type="UniPathway" id="UPA00051">
    <property type="reaction ID" value="UER00083"/>
</dbReference>